<dbReference type="InterPro" id="IPR051159">
    <property type="entry name" value="Hexapeptide_acetyltransf"/>
</dbReference>
<dbReference type="EMBL" id="QGHA01000002">
    <property type="protein sequence ID" value="PWK79358.1"/>
    <property type="molecule type" value="Genomic_DNA"/>
</dbReference>
<evidence type="ECO:0000313" key="6">
    <source>
        <dbReference type="Proteomes" id="UP000245678"/>
    </source>
</evidence>
<dbReference type="GO" id="GO:0005829">
    <property type="term" value="C:cytosol"/>
    <property type="evidence" value="ECO:0007669"/>
    <property type="project" value="TreeGrafter"/>
</dbReference>
<reference evidence="5 6" key="1">
    <citation type="submission" date="2018-05" db="EMBL/GenBank/DDBJ databases">
        <title>Genomic Encyclopedia of Archaeal and Bacterial Type Strains, Phase II (KMG-II): from individual species to whole genera.</title>
        <authorList>
            <person name="Goeker M."/>
        </authorList>
    </citation>
    <scope>NUCLEOTIDE SEQUENCE [LARGE SCALE GENOMIC DNA]</scope>
    <source>
        <strain evidence="5 6">DSM 19975</strain>
    </source>
</reference>
<keyword evidence="6" id="KW-1185">Reference proteome</keyword>
<keyword evidence="3" id="KW-0677">Repeat</keyword>
<name>A0A316HFL1_9SPHI</name>
<dbReference type="PROSITE" id="PS00101">
    <property type="entry name" value="HEXAPEP_TRANSFERASES"/>
    <property type="match status" value="1"/>
</dbReference>
<dbReference type="InterPro" id="IPR011004">
    <property type="entry name" value="Trimer_LpxA-like_sf"/>
</dbReference>
<proteinExistence type="inferred from homology"/>
<evidence type="ECO:0000256" key="4">
    <source>
        <dbReference type="ARBA" id="ARBA00023315"/>
    </source>
</evidence>
<dbReference type="CDD" id="cd04647">
    <property type="entry name" value="LbH_MAT_like"/>
    <property type="match status" value="1"/>
</dbReference>
<dbReference type="RefSeq" id="WP_109607537.1">
    <property type="nucleotide sequence ID" value="NZ_QGHA01000002.1"/>
</dbReference>
<keyword evidence="4" id="KW-0012">Acyltransferase</keyword>
<keyword evidence="2 5" id="KW-0808">Transferase</keyword>
<dbReference type="InterPro" id="IPR018357">
    <property type="entry name" value="Hexapep_transf_CS"/>
</dbReference>
<dbReference type="SUPFAM" id="SSF51161">
    <property type="entry name" value="Trimeric LpxA-like enzymes"/>
    <property type="match status" value="1"/>
</dbReference>
<dbReference type="Proteomes" id="UP000245678">
    <property type="component" value="Unassembled WGS sequence"/>
</dbReference>
<dbReference type="AlphaFoldDB" id="A0A316HFL1"/>
<organism evidence="5 6">
    <name type="scientific">Mucilaginibacter oryzae</name>
    <dbReference type="NCBI Taxonomy" id="468058"/>
    <lineage>
        <taxon>Bacteria</taxon>
        <taxon>Pseudomonadati</taxon>
        <taxon>Bacteroidota</taxon>
        <taxon>Sphingobacteriia</taxon>
        <taxon>Sphingobacteriales</taxon>
        <taxon>Sphingobacteriaceae</taxon>
        <taxon>Mucilaginibacter</taxon>
    </lineage>
</organism>
<dbReference type="PANTHER" id="PTHR23416">
    <property type="entry name" value="SIALIC ACID SYNTHASE-RELATED"/>
    <property type="match status" value="1"/>
</dbReference>
<protein>
    <submittedName>
        <fullName evidence="5">Acetyltransferase-like isoleucine patch superfamily enzyme</fullName>
    </submittedName>
</protein>
<gene>
    <name evidence="5" type="ORF">LX99_01815</name>
</gene>
<sequence length="207" mass="22792">MSLKAAIKSNPAIKAFVYKLIVSNARPRWWVRCFVSPLFYKRGKKSAIRRTARMDILPFNNFRLGQYSTIEDFCTVNNGVGEVIIGDHTRVGIGNVIIGPVSIGNHVILAQNIVLSGLNHTYTDINTPIRLQKVTTADIFIEDEVWIGANSVITAGVTIGKHSVVAGGSVVTKSVPSFCVVAGNPAKIIKCYNKETDKWERVRYATN</sequence>
<evidence type="ECO:0000256" key="3">
    <source>
        <dbReference type="ARBA" id="ARBA00022737"/>
    </source>
</evidence>
<dbReference type="InterPro" id="IPR001451">
    <property type="entry name" value="Hexapep"/>
</dbReference>
<evidence type="ECO:0000256" key="2">
    <source>
        <dbReference type="ARBA" id="ARBA00022679"/>
    </source>
</evidence>
<comment type="caution">
    <text evidence="5">The sequence shown here is derived from an EMBL/GenBank/DDBJ whole genome shotgun (WGS) entry which is preliminary data.</text>
</comment>
<comment type="similarity">
    <text evidence="1">Belongs to the transferase hexapeptide repeat family.</text>
</comment>
<dbReference type="Pfam" id="PF00132">
    <property type="entry name" value="Hexapep"/>
    <property type="match status" value="1"/>
</dbReference>
<evidence type="ECO:0000256" key="1">
    <source>
        <dbReference type="ARBA" id="ARBA00007274"/>
    </source>
</evidence>
<dbReference type="PANTHER" id="PTHR23416:SF23">
    <property type="entry name" value="ACETYLTRANSFERASE C18B11.09C-RELATED"/>
    <property type="match status" value="1"/>
</dbReference>
<dbReference type="GO" id="GO:0008374">
    <property type="term" value="F:O-acyltransferase activity"/>
    <property type="evidence" value="ECO:0007669"/>
    <property type="project" value="TreeGrafter"/>
</dbReference>
<dbReference type="Gene3D" id="2.160.10.10">
    <property type="entry name" value="Hexapeptide repeat proteins"/>
    <property type="match status" value="1"/>
</dbReference>
<accession>A0A316HFL1</accession>
<evidence type="ECO:0000313" key="5">
    <source>
        <dbReference type="EMBL" id="PWK79358.1"/>
    </source>
</evidence>
<dbReference type="Pfam" id="PF14602">
    <property type="entry name" value="Hexapep_2"/>
    <property type="match status" value="1"/>
</dbReference>